<keyword evidence="3" id="KW-1185">Reference proteome</keyword>
<dbReference type="Proteomes" id="UP001152797">
    <property type="component" value="Unassembled WGS sequence"/>
</dbReference>
<dbReference type="EMBL" id="CAMXCT020000664">
    <property type="protein sequence ID" value="CAL1135196.1"/>
    <property type="molecule type" value="Genomic_DNA"/>
</dbReference>
<gene>
    <name evidence="1" type="ORF">C1SCF055_LOCUS9574</name>
</gene>
<organism evidence="1">
    <name type="scientific">Cladocopium goreaui</name>
    <dbReference type="NCBI Taxonomy" id="2562237"/>
    <lineage>
        <taxon>Eukaryota</taxon>
        <taxon>Sar</taxon>
        <taxon>Alveolata</taxon>
        <taxon>Dinophyceae</taxon>
        <taxon>Suessiales</taxon>
        <taxon>Symbiodiniaceae</taxon>
        <taxon>Cladocopium</taxon>
    </lineage>
</organism>
<protein>
    <submittedName>
        <fullName evidence="1">Uncharacterized protein</fullName>
    </submittedName>
</protein>
<comment type="caution">
    <text evidence="1">The sequence shown here is derived from an EMBL/GenBank/DDBJ whole genome shotgun (WGS) entry which is preliminary data.</text>
</comment>
<evidence type="ECO:0000313" key="2">
    <source>
        <dbReference type="EMBL" id="CAL1135196.1"/>
    </source>
</evidence>
<dbReference type="EMBL" id="CAMXCT030000664">
    <property type="protein sequence ID" value="CAL4769133.1"/>
    <property type="molecule type" value="Genomic_DNA"/>
</dbReference>
<evidence type="ECO:0000313" key="1">
    <source>
        <dbReference type="EMBL" id="CAI3981821.1"/>
    </source>
</evidence>
<dbReference type="AlphaFoldDB" id="A0A9P1C0X3"/>
<reference evidence="1" key="1">
    <citation type="submission" date="2022-10" db="EMBL/GenBank/DDBJ databases">
        <authorList>
            <person name="Chen Y."/>
            <person name="Dougan E. K."/>
            <person name="Chan C."/>
            <person name="Rhodes N."/>
            <person name="Thang M."/>
        </authorList>
    </citation>
    <scope>NUCLEOTIDE SEQUENCE</scope>
</reference>
<accession>A0A9P1C0X3</accession>
<dbReference type="EMBL" id="CAMXCT010000664">
    <property type="protein sequence ID" value="CAI3981821.1"/>
    <property type="molecule type" value="Genomic_DNA"/>
</dbReference>
<sequence length="195" mass="22258">MEDRGRCGFGAVVVETFSEALFSPLLTWREIRRLLELSQQIRTALQAMAAVHVMQLCMAKQRLFQRVHGELGCRMQHGPRALSVLERHHCWEKCDTAASFVLACCRLCWHAGVWRVADRAAALRPTRAQNDTRHEEWATEYAFLVAGAGEMEGTLVLQAWLEKWWEAGAWFYRLFELPAGGFLRASEDEEFGTDG</sequence>
<evidence type="ECO:0000313" key="3">
    <source>
        <dbReference type="Proteomes" id="UP001152797"/>
    </source>
</evidence>
<reference evidence="2" key="2">
    <citation type="submission" date="2024-04" db="EMBL/GenBank/DDBJ databases">
        <authorList>
            <person name="Chen Y."/>
            <person name="Shah S."/>
            <person name="Dougan E. K."/>
            <person name="Thang M."/>
            <person name="Chan C."/>
        </authorList>
    </citation>
    <scope>NUCLEOTIDE SEQUENCE [LARGE SCALE GENOMIC DNA]</scope>
</reference>
<proteinExistence type="predicted"/>
<name>A0A9P1C0X3_9DINO</name>